<dbReference type="Proteomes" id="UP000663840">
    <property type="component" value="Unassembled WGS sequence"/>
</dbReference>
<protein>
    <submittedName>
        <fullName evidence="2">Uncharacterized protein</fullName>
    </submittedName>
</protein>
<feature type="non-terminal residue" evidence="2">
    <location>
        <position position="1"/>
    </location>
</feature>
<evidence type="ECO:0000256" key="1">
    <source>
        <dbReference type="SAM" id="MobiDB-lite"/>
    </source>
</evidence>
<proteinExistence type="predicted"/>
<dbReference type="EMBL" id="CAJMWR010000778">
    <property type="protein sequence ID" value="CAE6401034.1"/>
    <property type="molecule type" value="Genomic_DNA"/>
</dbReference>
<evidence type="ECO:0000313" key="3">
    <source>
        <dbReference type="Proteomes" id="UP000663840"/>
    </source>
</evidence>
<gene>
    <name evidence="2" type="ORF">RDB_LOCUS36608</name>
</gene>
<evidence type="ECO:0000313" key="2">
    <source>
        <dbReference type="EMBL" id="CAE6401034.1"/>
    </source>
</evidence>
<reference evidence="2" key="1">
    <citation type="submission" date="2021-01" db="EMBL/GenBank/DDBJ databases">
        <authorList>
            <person name="Kaushik A."/>
        </authorList>
    </citation>
    <scope>NUCLEOTIDE SEQUENCE</scope>
    <source>
        <strain evidence="2">AG1-1A</strain>
    </source>
</reference>
<feature type="region of interest" description="Disordered" evidence="1">
    <location>
        <begin position="46"/>
        <end position="74"/>
    </location>
</feature>
<feature type="region of interest" description="Disordered" evidence="1">
    <location>
        <begin position="804"/>
        <end position="829"/>
    </location>
</feature>
<accession>A0A8H3A9A7</accession>
<comment type="caution">
    <text evidence="2">The sequence shown here is derived from an EMBL/GenBank/DDBJ whole genome shotgun (WGS) entry which is preliminary data.</text>
</comment>
<name>A0A8H3A9A7_9AGAM</name>
<dbReference type="AlphaFoldDB" id="A0A8H3A9A7"/>
<organism evidence="2 3">
    <name type="scientific">Rhizoctonia solani</name>
    <dbReference type="NCBI Taxonomy" id="456999"/>
    <lineage>
        <taxon>Eukaryota</taxon>
        <taxon>Fungi</taxon>
        <taxon>Dikarya</taxon>
        <taxon>Basidiomycota</taxon>
        <taxon>Agaricomycotina</taxon>
        <taxon>Agaricomycetes</taxon>
        <taxon>Cantharellales</taxon>
        <taxon>Ceratobasidiaceae</taxon>
        <taxon>Rhizoctonia</taxon>
    </lineage>
</organism>
<sequence length="911" mass="102231">QAFSHSQIAYSGNVRTSLMLYSTSRPQHRVLCNIIRLYPHSERLFASRSHKKPRHVNDKQTKPLETPPKLVDEYPDTVKGARTEHVITKIKPPYGSSPSVIPIPTSSFAPESFRDISESYYRSLYDSHTPRLQWTRMVANLVVQYCPEKPTHPIISLLPDHPLVVATVELLRKGLYQRAVILLDRIFQGRKKARQEFGTLFFSPRALEILVDASLEFKAYRLIPFIARELARTHSTQPARDSPLARSLIIVYEKLMDAYYQLDDFQSVLSLYSTSYKAQVYMSRIMFKRAIQSLFKRFFPSPNDHRRYSIPRSHPLPDGLQAQVNQQPNNPPPIGSILEQLRRILNHMALENLVPDSRLLADIFRGLGAILKLETQGVEADFDVSGGQEEVHEALGIPAPRGSAPAFRLENLVLDEATWSTVGRIINSILGQAMDSNSSQRPGDEGRMMLLMAWADVMLSLREDIADSIVRTTGSKSKLKVLSSRVNELLSTNQAWNYQRTFDRLARTSSLRPHHENSFGEIGSELDPALDLPVGPAPGQWPISRTLNEAQRISLLVRDRLVEGDSVAAILHFHSLASLSGAFRRLCAAVNPEDAPSLFIHSTGDGYQRPPEVVLAEVLQELEMRVESVYVRLAGHALRTGDSSYVNDVLELAYTLPPRDDKRTFSRVWKRAMSAFVKWRTEWYGSGGIGRAFRTLAHLLGINFEPMEGAQHIKAVSQAIPRAIVNPNPELFDLGWLREKQSWSDLGRNVFARPYVISALIEKAEKTTSAHLRTEARSNEKTVTRHLQGAQLLSAEANVRRTIREGRGNQPRSLPRSTDHSPSDRGLGVHAREGATNLRGESGDHTRLGNPNILEHPMRNSQDGVTPIAMLISVLGALKVPMTSGEAERLGYYNPTHESMTQNTTSTATTK</sequence>